<feature type="coiled-coil region" evidence="4">
    <location>
        <begin position="396"/>
        <end position="454"/>
    </location>
</feature>
<keyword evidence="4" id="KW-0175">Coiled coil</keyword>
<feature type="repeat" description="WD" evidence="3">
    <location>
        <begin position="1151"/>
        <end position="1192"/>
    </location>
</feature>
<dbReference type="InterPro" id="IPR050995">
    <property type="entry name" value="WD-F-box_domain-protein"/>
</dbReference>
<dbReference type="EMBL" id="CAXDID020000017">
    <property type="protein sequence ID" value="CAL5984381.1"/>
    <property type="molecule type" value="Genomic_DNA"/>
</dbReference>
<dbReference type="InterPro" id="IPR019775">
    <property type="entry name" value="WD40_repeat_CS"/>
</dbReference>
<dbReference type="InterPro" id="IPR020472">
    <property type="entry name" value="WD40_PAC1"/>
</dbReference>
<evidence type="ECO:0000256" key="1">
    <source>
        <dbReference type="ARBA" id="ARBA00022574"/>
    </source>
</evidence>
<feature type="repeat" description="WD" evidence="3">
    <location>
        <begin position="1193"/>
        <end position="1234"/>
    </location>
</feature>
<dbReference type="CDD" id="cd00200">
    <property type="entry name" value="WD40"/>
    <property type="match status" value="1"/>
</dbReference>
<gene>
    <name evidence="7" type="ORF">HINF_LOCUS66306</name>
    <name evidence="8" type="ORF">HINF_LOCUS8071</name>
</gene>
<reference evidence="8 9" key="2">
    <citation type="submission" date="2024-07" db="EMBL/GenBank/DDBJ databases">
        <authorList>
            <person name="Akdeniz Z."/>
        </authorList>
    </citation>
    <scope>NUCLEOTIDE SEQUENCE [LARGE SCALE GENOMIC DNA]</scope>
</reference>
<dbReference type="InterPro" id="IPR027417">
    <property type="entry name" value="P-loop_NTPase"/>
</dbReference>
<feature type="repeat" description="WD" evidence="3">
    <location>
        <begin position="1109"/>
        <end position="1150"/>
    </location>
</feature>
<reference evidence="7" key="1">
    <citation type="submission" date="2023-06" db="EMBL/GenBank/DDBJ databases">
        <authorList>
            <person name="Kurt Z."/>
        </authorList>
    </citation>
    <scope>NUCLEOTIDE SEQUENCE</scope>
</reference>
<dbReference type="Gene3D" id="3.40.50.300">
    <property type="entry name" value="P-loop containing nucleotide triphosphate hydrolases"/>
    <property type="match status" value="1"/>
</dbReference>
<dbReference type="Gene3D" id="2.130.10.10">
    <property type="entry name" value="YVTN repeat-like/Quinoprotein amine dehydrogenase"/>
    <property type="match status" value="4"/>
</dbReference>
<dbReference type="PROSITE" id="PS00678">
    <property type="entry name" value="WD_REPEATS_1"/>
    <property type="match status" value="3"/>
</dbReference>
<dbReference type="SUPFAM" id="SSF52540">
    <property type="entry name" value="P-loop containing nucleoside triphosphate hydrolases"/>
    <property type="match status" value="1"/>
</dbReference>
<dbReference type="InterPro" id="IPR007111">
    <property type="entry name" value="NACHT_NTPase"/>
</dbReference>
<keyword evidence="1 3" id="KW-0853">WD repeat</keyword>
<feature type="region of interest" description="Disordered" evidence="5">
    <location>
        <begin position="1482"/>
        <end position="1502"/>
    </location>
</feature>
<feature type="repeat" description="WD" evidence="3">
    <location>
        <begin position="1027"/>
        <end position="1068"/>
    </location>
</feature>
<dbReference type="PANTHER" id="PTHR14604">
    <property type="entry name" value="WD40 REPEAT PF20"/>
    <property type="match status" value="1"/>
</dbReference>
<feature type="repeat" description="WD" evidence="3">
    <location>
        <begin position="1320"/>
        <end position="1361"/>
    </location>
</feature>
<dbReference type="SUPFAM" id="SSF51004">
    <property type="entry name" value="C-terminal (heme d1) domain of cytochrome cd1-nitrite reductase"/>
    <property type="match status" value="1"/>
</dbReference>
<feature type="region of interest" description="Disordered" evidence="5">
    <location>
        <begin position="1578"/>
        <end position="1600"/>
    </location>
</feature>
<sequence>MGCASSVDTTNQKTDIKQKTTQLPEVQDGKDDKKILGLISQLSGAVGSGDLKAQRSAVVDMKNNALVYAQACGNPVQIFGKLMDLLTSSDVQGMNSGFKKDVAHVAQLFSHQVYMRNKDGTAVASATQQGWKDQIKAVRNLVTASQLEATELEFEMDCIEAGIKVLGMGQLDAKNAVVDYATQVGNGLKAAASKDFGQLKQLGKDLICKLGEFGVNKLGETWFLAVMANYYTQFLLKESPDQIDSIVDQLSKHKAEWHVLYAGLDVLEFYLEGAPAQTEAAVQALKQLSAYQQGANAWKIRDKVAQVCIRNGAAKTPNDQLPGIYLHMIIGETNAKVKKTLENADYIQRQKKKLQESWEQSQQAEEAQIDQCGEKLTAIQKSLEAKANDQITPEDQELYEEAVQEAKNKVQQIQKMQALIDVKCGALDRLQSNVDQQAGKLAEIQNRLNAVEKAACGRSVKELTQALYDFYAKESQEWKARLGMYIPEKGVADLKFVKDISVATDVDVELHKFFDDGEKKVALIQGGAGTGKTIYCQYLITQLLQTQQIPPLYINLPQLQNWQTQMVEETLAELRFSEVEVQKLRDSQKQLLFIVDGYDEIRSYKNLYASNGLLNWNCKVLFTCRSSHLANDNQYYKYFVPPKTEKQQVFQEVVLVHFDDQQINDYLERFVAKLEKGSKSWKDWKEYRGHIDAIPGLRSLVENPFILSMIVNVLPAIVAKRGASQNQEKLIALDLYEEFVKQWFEREEERMFSNNVATDIANLKTEYEEYALSLATKMVDAGKTVVEYNSTDKQSAWKTFFDPNSVKATTIRRGVPLNASTRFYSFIHKSILEFFAAREGKRQVQKIATKLDDAVLNCSMNKQLIVDKGVFNFYKETIQRYPEFKAQLYQIIELSKTDTRVAVAAANAITILNVADESFRDKDFRNVKIPGANLSLAMMDSVDFRGADLTDVNFQSAWLQHAKFDGADMKNVEFGKRAQIETFSELRCIKLNKTGELLACSSGNAKIGYEPYVEIYNVKSMELVKSFENHEQDVMWVSFSPDDSKLVSCSDDHTMMVYDLVKMQVESTITLEDEVNSVEYSNDGSMIACCVGNNVYIYSAATNQQIKKLEGHTDTVITAIFSQDDKYVLSGGDDKTVRVWDVKTGAAIQTIEGHTDSVYLILYNPDFSCFATASEDKTVKLWNAQTYGLINTFKGHNSGVFSVSFSQNGEQMASGSGDGKIKLWNVQSGDQLKTIDAHTRTVVGLQISKDNATIVSGSGDTFIRFWCTESSPLIKSIGGHADEIQSVIFSHDYKFIVSCSSDKTVKLWNSNDGTLIKTLEGENDNEIWSISLSPDDKLLLAGSADSTVKLWDIASGKCIKTIKLNGDVWAVDFHNDGNQFAVGCHDGSVQIWTISGNEPEQTILYNNEDSEPVRCVKYSNDCKLLAFGGDDTNVYVCDPATGEILHKFDDLENSIYYVAYSSDTKLAAKDDSGNVYSWDLNEPQLNEEEEEENEEDEVNDNEKVDEEAEYLFYCYDQDGKMQLMAYESCLLLVEPESQKMKWISGQYSLQMDYCSIIDAKNLSDENLKLLRQYDIKEKKAKHKVKKVEAQQSPDGKERLK</sequence>
<dbReference type="InterPro" id="IPR001646">
    <property type="entry name" value="5peptide_repeat"/>
</dbReference>
<name>A0AA86RIG3_9EUKA</name>
<dbReference type="SMART" id="SM00320">
    <property type="entry name" value="WD40"/>
    <property type="match status" value="12"/>
</dbReference>
<evidence type="ECO:0000256" key="4">
    <source>
        <dbReference type="SAM" id="Coils"/>
    </source>
</evidence>
<organism evidence="7">
    <name type="scientific">Hexamita inflata</name>
    <dbReference type="NCBI Taxonomy" id="28002"/>
    <lineage>
        <taxon>Eukaryota</taxon>
        <taxon>Metamonada</taxon>
        <taxon>Diplomonadida</taxon>
        <taxon>Hexamitidae</taxon>
        <taxon>Hexamitinae</taxon>
        <taxon>Hexamita</taxon>
    </lineage>
</organism>
<keyword evidence="9" id="KW-1185">Reference proteome</keyword>
<comment type="caution">
    <text evidence="7">The sequence shown here is derived from an EMBL/GenBank/DDBJ whole genome shotgun (WGS) entry which is preliminary data.</text>
</comment>
<dbReference type="InterPro" id="IPR001680">
    <property type="entry name" value="WD40_rpt"/>
</dbReference>
<feature type="repeat" description="WD" evidence="3">
    <location>
        <begin position="1235"/>
        <end position="1276"/>
    </location>
</feature>
<evidence type="ECO:0000313" key="8">
    <source>
        <dbReference type="EMBL" id="CAL5984381.1"/>
    </source>
</evidence>
<evidence type="ECO:0000259" key="6">
    <source>
        <dbReference type="Pfam" id="PF05729"/>
    </source>
</evidence>
<dbReference type="SUPFAM" id="SSF50998">
    <property type="entry name" value="Quinoprotein alcohol dehydrogenase-like"/>
    <property type="match status" value="1"/>
</dbReference>
<dbReference type="PRINTS" id="PR00320">
    <property type="entry name" value="GPROTEINBRPT"/>
</dbReference>
<dbReference type="EMBL" id="CATOUU010001186">
    <property type="protein sequence ID" value="CAI9978661.1"/>
    <property type="molecule type" value="Genomic_DNA"/>
</dbReference>
<feature type="compositionally biased region" description="Acidic residues" evidence="5">
    <location>
        <begin position="1485"/>
        <end position="1502"/>
    </location>
</feature>
<evidence type="ECO:0000256" key="2">
    <source>
        <dbReference type="ARBA" id="ARBA00022737"/>
    </source>
</evidence>
<protein>
    <submittedName>
        <fullName evidence="7">WD40 repeat protein</fullName>
    </submittedName>
    <submittedName>
        <fullName evidence="8">WD40_repeat protein</fullName>
    </submittedName>
</protein>
<evidence type="ECO:0000313" key="7">
    <source>
        <dbReference type="EMBL" id="CAI9978661.1"/>
    </source>
</evidence>
<dbReference type="Proteomes" id="UP001642409">
    <property type="component" value="Unassembled WGS sequence"/>
</dbReference>
<feature type="repeat" description="WD" evidence="3">
    <location>
        <begin position="1368"/>
        <end position="1402"/>
    </location>
</feature>
<feature type="region of interest" description="Disordered" evidence="5">
    <location>
        <begin position="1"/>
        <end position="20"/>
    </location>
</feature>
<dbReference type="InterPro" id="IPR015943">
    <property type="entry name" value="WD40/YVTN_repeat-like_dom_sf"/>
</dbReference>
<dbReference type="PROSITE" id="PS50082">
    <property type="entry name" value="WD_REPEATS_2"/>
    <property type="match status" value="8"/>
</dbReference>
<dbReference type="Pfam" id="PF00400">
    <property type="entry name" value="WD40"/>
    <property type="match status" value="9"/>
</dbReference>
<dbReference type="SUPFAM" id="SSF141571">
    <property type="entry name" value="Pentapeptide repeat-like"/>
    <property type="match status" value="1"/>
</dbReference>
<dbReference type="InterPro" id="IPR011048">
    <property type="entry name" value="Haem_d1_sf"/>
</dbReference>
<evidence type="ECO:0000256" key="3">
    <source>
        <dbReference type="PROSITE-ProRule" id="PRU00221"/>
    </source>
</evidence>
<dbReference type="PROSITE" id="PS50294">
    <property type="entry name" value="WD_REPEATS_REGION"/>
    <property type="match status" value="7"/>
</dbReference>
<dbReference type="Gene3D" id="2.160.20.80">
    <property type="entry name" value="E3 ubiquitin-protein ligase SopA"/>
    <property type="match status" value="1"/>
</dbReference>
<feature type="domain" description="NACHT" evidence="6">
    <location>
        <begin position="521"/>
        <end position="669"/>
    </location>
</feature>
<dbReference type="Pfam" id="PF05729">
    <property type="entry name" value="NACHT"/>
    <property type="match status" value="1"/>
</dbReference>
<evidence type="ECO:0000313" key="9">
    <source>
        <dbReference type="Proteomes" id="UP001642409"/>
    </source>
</evidence>
<accession>A0AA86RIG3</accession>
<dbReference type="InterPro" id="IPR011047">
    <property type="entry name" value="Quinoprotein_ADH-like_sf"/>
</dbReference>
<proteinExistence type="predicted"/>
<feature type="repeat" description="WD" evidence="3">
    <location>
        <begin position="1277"/>
        <end position="1318"/>
    </location>
</feature>
<dbReference type="Pfam" id="PF00805">
    <property type="entry name" value="Pentapeptide"/>
    <property type="match status" value="1"/>
</dbReference>
<keyword evidence="2" id="KW-0677">Repeat</keyword>
<evidence type="ECO:0000256" key="5">
    <source>
        <dbReference type="SAM" id="MobiDB-lite"/>
    </source>
</evidence>
<dbReference type="PANTHER" id="PTHR14604:SF4">
    <property type="entry name" value="F-BOX DOMAIN-CONTAINING PROTEIN"/>
    <property type="match status" value="1"/>
</dbReference>